<keyword evidence="4" id="KW-0677">Repeat</keyword>
<feature type="transmembrane region" description="Helical" evidence="14">
    <location>
        <begin position="343"/>
        <end position="362"/>
    </location>
</feature>
<keyword evidence="12" id="KW-0407">Ion channel</keyword>
<keyword evidence="8" id="KW-0129">CBS domain</keyword>
<feature type="transmembrane region" description="Helical" evidence="14">
    <location>
        <begin position="436"/>
        <end position="460"/>
    </location>
</feature>
<feature type="transmembrane region" description="Helical" evidence="14">
    <location>
        <begin position="78"/>
        <end position="100"/>
    </location>
</feature>
<feature type="transmembrane region" description="Helical" evidence="14">
    <location>
        <begin position="254"/>
        <end position="274"/>
    </location>
</feature>
<evidence type="ECO:0000256" key="14">
    <source>
        <dbReference type="SAM" id="Phobius"/>
    </source>
</evidence>
<evidence type="ECO:0000256" key="10">
    <source>
        <dbReference type="ARBA" id="ARBA00023173"/>
    </source>
</evidence>
<evidence type="ECO:0000256" key="13">
    <source>
        <dbReference type="SAM" id="MobiDB-lite"/>
    </source>
</evidence>
<evidence type="ECO:0000256" key="1">
    <source>
        <dbReference type="ARBA" id="ARBA00004141"/>
    </source>
</evidence>
<dbReference type="CDD" id="cd03683">
    <property type="entry name" value="ClC_1_like"/>
    <property type="match status" value="1"/>
</dbReference>
<dbReference type="FunFam" id="1.10.3080.10:FF:000003">
    <property type="entry name" value="Chloride channel 2"/>
    <property type="match status" value="1"/>
</dbReference>
<dbReference type="InterPro" id="IPR001807">
    <property type="entry name" value="ClC"/>
</dbReference>
<dbReference type="Pfam" id="PF00654">
    <property type="entry name" value="Voltage_CLC"/>
    <property type="match status" value="1"/>
</dbReference>
<dbReference type="GO" id="GO:0034707">
    <property type="term" value="C:chloride channel complex"/>
    <property type="evidence" value="ECO:0007669"/>
    <property type="project" value="UniProtKB-KW"/>
</dbReference>
<dbReference type="PANTHER" id="PTHR45720">
    <property type="entry name" value="CHLORIDE CHANNEL PROTEIN 2"/>
    <property type="match status" value="1"/>
</dbReference>
<evidence type="ECO:0000256" key="7">
    <source>
        <dbReference type="ARBA" id="ARBA00023065"/>
    </source>
</evidence>
<dbReference type="InterPro" id="IPR046342">
    <property type="entry name" value="CBS_dom_sf"/>
</dbReference>
<feature type="transmembrane region" description="Helical" evidence="14">
    <location>
        <begin position="403"/>
        <end position="424"/>
    </location>
</feature>
<dbReference type="GO" id="GO:0005886">
    <property type="term" value="C:plasma membrane"/>
    <property type="evidence" value="ECO:0007669"/>
    <property type="project" value="TreeGrafter"/>
</dbReference>
<evidence type="ECO:0000313" key="15">
    <source>
        <dbReference type="Ensembl" id="ENSGACP00000045990.1"/>
    </source>
</evidence>
<dbReference type="InterPro" id="IPR014743">
    <property type="entry name" value="Cl-channel_core"/>
</dbReference>
<protein>
    <submittedName>
        <fullName evidence="15">Chloride channel, voltage-sensitive 1a</fullName>
    </submittedName>
</protein>
<evidence type="ECO:0000313" key="16">
    <source>
        <dbReference type="Proteomes" id="UP000007635"/>
    </source>
</evidence>
<evidence type="ECO:0000256" key="6">
    <source>
        <dbReference type="ARBA" id="ARBA00022989"/>
    </source>
</evidence>
<keyword evidence="11" id="KW-0868">Chloride</keyword>
<proteinExistence type="predicted"/>
<evidence type="ECO:0000256" key="8">
    <source>
        <dbReference type="ARBA" id="ARBA00023122"/>
    </source>
</evidence>
<reference evidence="15" key="2">
    <citation type="submission" date="2025-08" db="UniProtKB">
        <authorList>
            <consortium name="Ensembl"/>
        </authorList>
    </citation>
    <scope>IDENTIFICATION</scope>
</reference>
<dbReference type="GO" id="GO:0005247">
    <property type="term" value="F:voltage-gated chloride channel activity"/>
    <property type="evidence" value="ECO:0007669"/>
    <property type="project" value="TreeGrafter"/>
</dbReference>
<evidence type="ECO:0000256" key="4">
    <source>
        <dbReference type="ARBA" id="ARBA00022737"/>
    </source>
</evidence>
<dbReference type="Gene3D" id="1.10.3080.10">
    <property type="entry name" value="Clc chloride channel"/>
    <property type="match status" value="1"/>
</dbReference>
<name>A0AAQ4Q4J8_GASAC</name>
<dbReference type="SUPFAM" id="SSF54631">
    <property type="entry name" value="CBS-domain pair"/>
    <property type="match status" value="1"/>
</dbReference>
<keyword evidence="16" id="KW-1185">Reference proteome</keyword>
<comment type="subcellular location">
    <subcellularLocation>
        <location evidence="1">Membrane</location>
        <topology evidence="1">Multi-pass membrane protein</topology>
    </subcellularLocation>
</comment>
<organism evidence="15 16">
    <name type="scientific">Gasterosteus aculeatus aculeatus</name>
    <name type="common">three-spined stickleback</name>
    <dbReference type="NCBI Taxonomy" id="481459"/>
    <lineage>
        <taxon>Eukaryota</taxon>
        <taxon>Metazoa</taxon>
        <taxon>Chordata</taxon>
        <taxon>Craniata</taxon>
        <taxon>Vertebrata</taxon>
        <taxon>Euteleostomi</taxon>
        <taxon>Actinopterygii</taxon>
        <taxon>Neopterygii</taxon>
        <taxon>Teleostei</taxon>
        <taxon>Neoteleostei</taxon>
        <taxon>Acanthomorphata</taxon>
        <taxon>Eupercaria</taxon>
        <taxon>Perciformes</taxon>
        <taxon>Cottioidei</taxon>
        <taxon>Gasterosteales</taxon>
        <taxon>Gasterosteidae</taxon>
        <taxon>Gasterosteus</taxon>
    </lineage>
</organism>
<keyword evidence="3 14" id="KW-0812">Transmembrane</keyword>
<dbReference type="Proteomes" id="UP000007635">
    <property type="component" value="Chromosome X"/>
</dbReference>
<evidence type="ECO:0000256" key="2">
    <source>
        <dbReference type="ARBA" id="ARBA00022448"/>
    </source>
</evidence>
<keyword evidence="10" id="KW-0869">Chloride channel</keyword>
<keyword evidence="9 14" id="KW-0472">Membrane</keyword>
<dbReference type="CDD" id="cd04591">
    <property type="entry name" value="CBS_pair_voltage-gated_CLC_euk_bac"/>
    <property type="match status" value="1"/>
</dbReference>
<dbReference type="PRINTS" id="PR00762">
    <property type="entry name" value="CLCHANNEL"/>
</dbReference>
<keyword evidence="5" id="KW-0851">Voltage-gated channel</keyword>
<evidence type="ECO:0000256" key="11">
    <source>
        <dbReference type="ARBA" id="ARBA00023214"/>
    </source>
</evidence>
<dbReference type="PANTHER" id="PTHR45720:SF9">
    <property type="entry name" value="CHLORIDE CHANNEL 1, SKELETAL MUSCLE ISOFORM X1"/>
    <property type="match status" value="1"/>
</dbReference>
<dbReference type="SUPFAM" id="SSF81340">
    <property type="entry name" value="Clc chloride channel"/>
    <property type="match status" value="1"/>
</dbReference>
<reference evidence="15 16" key="1">
    <citation type="journal article" date="2021" name="G3 (Bethesda)">
        <title>Improved contiguity of the threespine stickleback genome using long-read sequencing.</title>
        <authorList>
            <person name="Nath S."/>
            <person name="Shaw D.E."/>
            <person name="White M.A."/>
        </authorList>
    </citation>
    <scope>NUCLEOTIDE SEQUENCE [LARGE SCALE GENOMIC DNA]</scope>
    <source>
        <strain evidence="15 16">Lake Benthic</strain>
    </source>
</reference>
<accession>A0AAQ4Q4J8</accession>
<evidence type="ECO:0000256" key="12">
    <source>
        <dbReference type="ARBA" id="ARBA00023303"/>
    </source>
</evidence>
<dbReference type="GeneTree" id="ENSGT00940000157383"/>
<reference evidence="15" key="3">
    <citation type="submission" date="2025-09" db="UniProtKB">
        <authorList>
            <consortium name="Ensembl"/>
        </authorList>
    </citation>
    <scope>IDENTIFICATION</scope>
</reference>
<evidence type="ECO:0000256" key="3">
    <source>
        <dbReference type="ARBA" id="ARBA00022692"/>
    </source>
</evidence>
<feature type="transmembrane region" description="Helical" evidence="14">
    <location>
        <begin position="121"/>
        <end position="143"/>
    </location>
</feature>
<feature type="region of interest" description="Disordered" evidence="13">
    <location>
        <begin position="1"/>
        <end position="32"/>
    </location>
</feature>
<dbReference type="InterPro" id="IPR050970">
    <property type="entry name" value="Cl_channel_volt-gated"/>
</dbReference>
<keyword evidence="2" id="KW-0813">Transport</keyword>
<keyword evidence="6 14" id="KW-1133">Transmembrane helix</keyword>
<dbReference type="Ensembl" id="ENSGACT00000085036.1">
    <property type="protein sequence ID" value="ENSGACP00000045990.1"/>
    <property type="gene ID" value="ENSGACG00000001982.2"/>
</dbReference>
<evidence type="ECO:0000256" key="5">
    <source>
        <dbReference type="ARBA" id="ARBA00022882"/>
    </source>
</evidence>
<dbReference type="Gene3D" id="3.10.580.10">
    <property type="entry name" value="CBS-domain"/>
    <property type="match status" value="1"/>
</dbReference>
<evidence type="ECO:0000256" key="9">
    <source>
        <dbReference type="ARBA" id="ARBA00023136"/>
    </source>
</evidence>
<keyword evidence="7" id="KW-0406">Ion transport</keyword>
<sequence>MEADGDEHEEQTSEPGLASSMKKSRSYSKCRGEMGPKTEVLLRFLTPPDSSPSCGASISSDCIARVQRFLVTRLGEDWIFLVLLGITMALVSWTMDYASAKSLQAYKWIHGELRENIPLQFLAWVSYPLIFILFSSFFCQRVAPQAIGSGIPELKTILRGVVLKEYLTLRAFVAKVIGLTAALGSGMPVGKEGPFVHIASICAAVLSRFMSFFSGAYQETQDLSLSVSVCLLFPPPGVLFSIEVTSTYFAVRNYWRGYFAATFSAFIFRVLSVFNKDAVTITALFRTNFRMDFPFDLQELPAFAIIGISCGFLGAFFVYLNRQVVLFMRRPNAMTRFLTKHRLIFPAVVTLVVATLTFPPGFGQFMAGELMPRECINSLFDNFTWTKISGSPPPVGLGLSAAWLHPDVSVFLVLLLFLFMKFWMSAVATTMPIPSGAFMPVFILGAAFGRLVGEIMATLFPHGIVFDGILYRIIPGGYAVIGAAALTGAVTHTVSTAVICFELTGQISHILPMMVAVILANMVAQGLQPSLYDSIIQVKKLPYLPELGFGQYNIVVEDIMVREVKFISSQSTYREVKLLLDSSSLNSIPLVDSKDSMILLGSIDRLELLALCDWWLSPERRLLMQVRTDTADYCVSRRKRRTERRWSSNLFSSEYITAWEEAETDEPMEIDEIRVDPSPFQLVERTSLHKTHTLFSLLGLSHAYVTSIGKLVGVVALKELQKAIEGSTRSGVRLRPPLASFRGGNRVSCVFLPLFDSRQTARPLQPEALFLRVSSPTNLRVCVWRNASSSLGLRLARPFRSHGNPSPNLASSFYLAVRGQRSL</sequence>
<dbReference type="AlphaFoldDB" id="A0AAQ4Q4J8"/>
<feature type="transmembrane region" description="Helical" evidence="14">
    <location>
        <begin position="300"/>
        <end position="322"/>
    </location>
</feature>